<comment type="caution">
    <text evidence="1">The sequence shown here is derived from an EMBL/GenBank/DDBJ whole genome shotgun (WGS) entry which is preliminary data.</text>
</comment>
<proteinExistence type="predicted"/>
<reference evidence="1" key="1">
    <citation type="submission" date="2020-04" db="EMBL/GenBank/DDBJ databases">
        <title>Global-level population genomics supports evidence of horizontal gene transfer on evolution of Rhizobia in Lentils.</title>
        <authorList>
            <person name="Gai Y."/>
            <person name="Cook D."/>
            <person name="Riely B."/>
        </authorList>
    </citation>
    <scope>NUCLEOTIDE SEQUENCE</scope>
    <source>
        <strain evidence="1">Derici101B</strain>
    </source>
</reference>
<evidence type="ECO:0000313" key="1">
    <source>
        <dbReference type="EMBL" id="MBY5628003.1"/>
    </source>
</evidence>
<name>A0AAJ1A621_RHILE</name>
<protein>
    <submittedName>
        <fullName evidence="1">Uncharacterized protein</fullName>
    </submittedName>
</protein>
<sequence>MAPVKTFGFSFLLKLVCLNPKPQKWAVRERHKPSKSGFDYHRSLRLRIQQIAFEGLSEAQALASTDQITKAPERASAKRGLQRFFTWREDNPGLLEACPALTFLSPKGFFKVTFQPDFLSELDGRRTAVHVWNTQQELSSNLVLAALCAVAIRFPPQQRPDDFAVLSLQDGRFYRWSDATREHTALGENLLAMLDTQCELARTELGIPAIGPEVPLPIA</sequence>
<dbReference type="Proteomes" id="UP000825699">
    <property type="component" value="Unassembled WGS sequence"/>
</dbReference>
<organism evidence="1 2">
    <name type="scientific">Rhizobium leguminosarum</name>
    <dbReference type="NCBI Taxonomy" id="384"/>
    <lineage>
        <taxon>Bacteria</taxon>
        <taxon>Pseudomonadati</taxon>
        <taxon>Pseudomonadota</taxon>
        <taxon>Alphaproteobacteria</taxon>
        <taxon>Hyphomicrobiales</taxon>
        <taxon>Rhizobiaceae</taxon>
        <taxon>Rhizobium/Agrobacterium group</taxon>
        <taxon>Rhizobium</taxon>
    </lineage>
</organism>
<gene>
    <name evidence="1" type="ORF">HFO42_07730</name>
</gene>
<dbReference type="RefSeq" id="WP_222263454.1">
    <property type="nucleotide sequence ID" value="NZ_JAAXEB010000027.1"/>
</dbReference>
<evidence type="ECO:0000313" key="2">
    <source>
        <dbReference type="Proteomes" id="UP000825699"/>
    </source>
</evidence>
<dbReference type="AlphaFoldDB" id="A0AAJ1A621"/>
<accession>A0AAJ1A621</accession>
<dbReference type="EMBL" id="JAAXEP010000003">
    <property type="protein sequence ID" value="MBY5628003.1"/>
    <property type="molecule type" value="Genomic_DNA"/>
</dbReference>